<feature type="transmembrane region" description="Helical" evidence="1">
    <location>
        <begin position="262"/>
        <end position="287"/>
    </location>
</feature>
<evidence type="ECO:0000256" key="1">
    <source>
        <dbReference type="SAM" id="Phobius"/>
    </source>
</evidence>
<sequence length="345" mass="38205">MNPKDQEWMERYIYQVVRRLPARQRKEVEQELWELIGDMAEAEGGVERALEKLGDPALFAKKYQDGERYLIGPEYYDSWLWFLKVVLISTAVALFFANAVEGVKAGIGVVGNGRISAAATAAIYGITGGISEIISACFGAFGGVTLMFAILEKKRVRLDLNGAEREGGWNPGRLTPVPPKEARIDRADSIVGIVFILLFGILLIFAPDFFSALVRDGEGLTAIPVFHMEEWNRILPLFILSLAAGLFDEVFRLAAGRYCMPVLICSILCGAVQLIFGYAVLFAFPLWNPDFAAELGAVLSGTKAQRFLDMWNPQRASMIIFCLCAAAVLLEVGVTAWRTMRYGRD</sequence>
<feature type="transmembrane region" description="Helical" evidence="1">
    <location>
        <begin position="234"/>
        <end position="255"/>
    </location>
</feature>
<reference evidence="2" key="1">
    <citation type="journal article" date="2021" name="PeerJ">
        <title>Extensive microbial diversity within the chicken gut microbiome revealed by metagenomics and culture.</title>
        <authorList>
            <person name="Gilroy R."/>
            <person name="Ravi A."/>
            <person name="Getino M."/>
            <person name="Pursley I."/>
            <person name="Horton D.L."/>
            <person name="Alikhan N.F."/>
            <person name="Baker D."/>
            <person name="Gharbi K."/>
            <person name="Hall N."/>
            <person name="Watson M."/>
            <person name="Adriaenssens E.M."/>
            <person name="Foster-Nyarko E."/>
            <person name="Jarju S."/>
            <person name="Secka A."/>
            <person name="Antonio M."/>
            <person name="Oren A."/>
            <person name="Chaudhuri R.R."/>
            <person name="La Ragione R."/>
            <person name="Hildebrand F."/>
            <person name="Pallen M.J."/>
        </authorList>
    </citation>
    <scope>NUCLEOTIDE SEQUENCE</scope>
    <source>
        <strain evidence="2">USAMLcec3-2134</strain>
    </source>
</reference>
<keyword evidence="1" id="KW-0472">Membrane</keyword>
<feature type="transmembrane region" description="Helical" evidence="1">
    <location>
        <begin position="190"/>
        <end position="214"/>
    </location>
</feature>
<name>A0A9D2SDE3_9FIRM</name>
<feature type="transmembrane region" description="Helical" evidence="1">
    <location>
        <begin position="79"/>
        <end position="100"/>
    </location>
</feature>
<feature type="transmembrane region" description="Helical" evidence="1">
    <location>
        <begin position="316"/>
        <end position="337"/>
    </location>
</feature>
<gene>
    <name evidence="2" type="ORF">H9763_03650</name>
</gene>
<comment type="caution">
    <text evidence="2">The sequence shown here is derived from an EMBL/GenBank/DDBJ whole genome shotgun (WGS) entry which is preliminary data.</text>
</comment>
<evidence type="ECO:0000313" key="2">
    <source>
        <dbReference type="EMBL" id="HJB90547.1"/>
    </source>
</evidence>
<dbReference type="EMBL" id="DWXE01000011">
    <property type="protein sequence ID" value="HJB90547.1"/>
    <property type="molecule type" value="Genomic_DNA"/>
</dbReference>
<proteinExistence type="predicted"/>
<feature type="transmembrane region" description="Helical" evidence="1">
    <location>
        <begin position="133"/>
        <end position="151"/>
    </location>
</feature>
<keyword evidence="1" id="KW-0812">Transmembrane</keyword>
<organism evidence="2 3">
    <name type="scientific">Candidatus Eisenbergiella merdigallinarum</name>
    <dbReference type="NCBI Taxonomy" id="2838552"/>
    <lineage>
        <taxon>Bacteria</taxon>
        <taxon>Bacillati</taxon>
        <taxon>Bacillota</taxon>
        <taxon>Clostridia</taxon>
        <taxon>Lachnospirales</taxon>
        <taxon>Lachnospiraceae</taxon>
        <taxon>Eisenbergiella</taxon>
    </lineage>
</organism>
<protein>
    <submittedName>
        <fullName evidence="2">Uncharacterized protein</fullName>
    </submittedName>
</protein>
<dbReference type="AlphaFoldDB" id="A0A9D2SDE3"/>
<dbReference type="Proteomes" id="UP000886883">
    <property type="component" value="Unassembled WGS sequence"/>
</dbReference>
<keyword evidence="1" id="KW-1133">Transmembrane helix</keyword>
<accession>A0A9D2SDE3</accession>
<reference evidence="2" key="2">
    <citation type="submission" date="2021-04" db="EMBL/GenBank/DDBJ databases">
        <authorList>
            <person name="Gilroy R."/>
        </authorList>
    </citation>
    <scope>NUCLEOTIDE SEQUENCE</scope>
    <source>
        <strain evidence="2">USAMLcec3-2134</strain>
    </source>
</reference>
<evidence type="ECO:0000313" key="3">
    <source>
        <dbReference type="Proteomes" id="UP000886883"/>
    </source>
</evidence>